<proteinExistence type="predicted"/>
<dbReference type="RefSeq" id="WP_223945546.1">
    <property type="nucleotide sequence ID" value="NZ_BPNI01000004.1"/>
</dbReference>
<comment type="caution">
    <text evidence="1">The sequence shown here is derived from an EMBL/GenBank/DDBJ whole genome shotgun (WGS) entry which is preliminary data.</text>
</comment>
<dbReference type="AlphaFoldDB" id="A0AAV4YHS7"/>
<evidence type="ECO:0000313" key="2">
    <source>
        <dbReference type="Proteomes" id="UP000886939"/>
    </source>
</evidence>
<sequence length="143" mass="15727">MHIDIHDEIDRKALEAMEAAMAIIFEGGLNRAQADALLGVLQTGFNGITTANLDYGSLLTELSVSVAGTPDWQCVFSRVYRSPAGTLHRLVISNCTLKFAQIGEKSGSDYELEFAVPSEAFRMANHKHNELLKAGYRIGRRQS</sequence>
<protein>
    <submittedName>
        <fullName evidence="1">Uncharacterized protein</fullName>
    </submittedName>
</protein>
<evidence type="ECO:0000313" key="1">
    <source>
        <dbReference type="EMBL" id="GJA39661.1"/>
    </source>
</evidence>
<name>A0AAV4YHS7_AERCA</name>
<organism evidence="1 2">
    <name type="scientific">Aeromonas caviae</name>
    <name type="common">Aeromonas punctata</name>
    <dbReference type="NCBI Taxonomy" id="648"/>
    <lineage>
        <taxon>Bacteria</taxon>
        <taxon>Pseudomonadati</taxon>
        <taxon>Pseudomonadota</taxon>
        <taxon>Gammaproteobacteria</taxon>
        <taxon>Aeromonadales</taxon>
        <taxon>Aeromonadaceae</taxon>
        <taxon>Aeromonas</taxon>
    </lineage>
</organism>
<reference evidence="1" key="1">
    <citation type="submission" date="2021-07" db="EMBL/GenBank/DDBJ databases">
        <title>Draft genome sequence of carbapenem-resistant Aeromonas spp. in Japan.</title>
        <authorList>
            <person name="Maehana S."/>
            <person name="Suzuki M."/>
            <person name="Kitasato H."/>
        </authorList>
    </citation>
    <scope>NUCLEOTIDE SEQUENCE</scope>
    <source>
        <strain evidence="1">KAM343</strain>
    </source>
</reference>
<gene>
    <name evidence="1" type="ORF">KAM343_04570</name>
</gene>
<dbReference type="EMBL" id="BPNI01000004">
    <property type="protein sequence ID" value="GJA39661.1"/>
    <property type="molecule type" value="Genomic_DNA"/>
</dbReference>
<dbReference type="Proteomes" id="UP000886939">
    <property type="component" value="Unassembled WGS sequence"/>
</dbReference>
<accession>A0AAV4YHS7</accession>